<feature type="domain" description="Peptidase M20 dimerisation" evidence="3">
    <location>
        <begin position="192"/>
        <end position="280"/>
    </location>
</feature>
<dbReference type="AlphaFoldDB" id="A0A225ARW5"/>
<dbReference type="InterPro" id="IPR052030">
    <property type="entry name" value="Peptidase_M20/M20A_hydrolases"/>
</dbReference>
<dbReference type="OrthoDB" id="6119954at2759"/>
<dbReference type="Proteomes" id="UP000214365">
    <property type="component" value="Unassembled WGS sequence"/>
</dbReference>
<sequence length="421" mass="45814">MAQGLEEERAGTTAKAGPDIIYAAIDQNEHDLKEINRKIFENPELAFEEHQAHDNIVKLLKSKGFAVTQRAYGIETSFEAEYGSGGRVVVFNAEYDALPGIGHACGHNLIATASIAAFLGVAEALKKSGKEGRVRLLGTPAEENKGGKRLLVAAGAYKDVDAALMLHPGAQSRHNGRSGTAYAHTLANEKLVVRFKGKAAHASMYPFNGVNALDAVMLSYSAISMLRQQIRPYERIHGIVNEGGKAPNVIPDSASLNYVIRSNTKKEAMRLKDRVLKCFEGAAIATGCDWEIDMNEYFQYSDLRPNKKICTMFAEAMDDLNSPVNCDLQSQVPGLGSTDMGNVSYVCPGFHGFYGIPTEEGAYNHTPGFTKFAGKAEAHDLTIVAAKGMATAGWRVLESELVAQKVWQDFDDDEETQIYSP</sequence>
<dbReference type="Pfam" id="PF01546">
    <property type="entry name" value="Peptidase_M20"/>
    <property type="match status" value="1"/>
</dbReference>
<dbReference type="STRING" id="1441469.A0A225ARW5"/>
<dbReference type="SUPFAM" id="SSF55031">
    <property type="entry name" value="Bacterial exopeptidase dimerisation domain"/>
    <property type="match status" value="1"/>
</dbReference>
<evidence type="ECO:0000256" key="2">
    <source>
        <dbReference type="PIRNR" id="PIRNR037226"/>
    </source>
</evidence>
<dbReference type="PIRSF" id="PIRSF037226">
    <property type="entry name" value="Amidohydrolase_ACY1L2_prd"/>
    <property type="match status" value="1"/>
</dbReference>
<keyword evidence="5" id="KW-1185">Reference proteome</keyword>
<dbReference type="RefSeq" id="XP_020123861.1">
    <property type="nucleotide sequence ID" value="XM_020260009.1"/>
</dbReference>
<dbReference type="GeneID" id="30999981"/>
<name>A0A225ARW5_TALAT</name>
<evidence type="ECO:0000259" key="3">
    <source>
        <dbReference type="Pfam" id="PF07687"/>
    </source>
</evidence>
<dbReference type="NCBIfam" id="TIGR01891">
    <property type="entry name" value="amidohydrolases"/>
    <property type="match status" value="1"/>
</dbReference>
<comment type="caution">
    <text evidence="4">The sequence shown here is derived from an EMBL/GenBank/DDBJ whole genome shotgun (WGS) entry which is preliminary data.</text>
</comment>
<dbReference type="EMBL" id="LFMY01000001">
    <property type="protein sequence ID" value="OKL63740.1"/>
    <property type="molecule type" value="Genomic_DNA"/>
</dbReference>
<dbReference type="PANTHER" id="PTHR30575">
    <property type="entry name" value="PEPTIDASE M20"/>
    <property type="match status" value="1"/>
</dbReference>
<dbReference type="InterPro" id="IPR036264">
    <property type="entry name" value="Bact_exopeptidase_dim_dom"/>
</dbReference>
<dbReference type="SUPFAM" id="SSF53187">
    <property type="entry name" value="Zn-dependent exopeptidases"/>
    <property type="match status" value="1"/>
</dbReference>
<dbReference type="InterPro" id="IPR017439">
    <property type="entry name" value="Amidohydrolase"/>
</dbReference>
<protein>
    <recommendedName>
        <fullName evidence="2">Peptidase M20 domain-containing protein 2</fullName>
    </recommendedName>
</protein>
<dbReference type="FunFam" id="3.30.70.360:FF:000004">
    <property type="entry name" value="Peptidase M20 domain-containing protein 2"/>
    <property type="match status" value="1"/>
</dbReference>
<gene>
    <name evidence="4" type="ORF">UA08_00226</name>
</gene>
<accession>A0A225ARW5</accession>
<organism evidence="4 5">
    <name type="scientific">Talaromyces atroroseus</name>
    <dbReference type="NCBI Taxonomy" id="1441469"/>
    <lineage>
        <taxon>Eukaryota</taxon>
        <taxon>Fungi</taxon>
        <taxon>Dikarya</taxon>
        <taxon>Ascomycota</taxon>
        <taxon>Pezizomycotina</taxon>
        <taxon>Eurotiomycetes</taxon>
        <taxon>Eurotiomycetidae</taxon>
        <taxon>Eurotiales</taxon>
        <taxon>Trichocomaceae</taxon>
        <taxon>Talaromyces</taxon>
        <taxon>Talaromyces sect. Trachyspermi</taxon>
    </lineage>
</organism>
<dbReference type="GO" id="GO:0016805">
    <property type="term" value="F:dipeptidase activity"/>
    <property type="evidence" value="ECO:0007669"/>
    <property type="project" value="InterPro"/>
</dbReference>
<dbReference type="CDD" id="cd05672">
    <property type="entry name" value="M20_ACY1L2-like"/>
    <property type="match status" value="1"/>
</dbReference>
<dbReference type="Gene3D" id="3.40.630.10">
    <property type="entry name" value="Zn peptidases"/>
    <property type="match status" value="1"/>
</dbReference>
<comment type="similarity">
    <text evidence="1 2">Belongs to the peptidase M20A family.</text>
</comment>
<dbReference type="PANTHER" id="PTHR30575:SF0">
    <property type="entry name" value="XAA-ARG DIPEPTIDASE"/>
    <property type="match status" value="1"/>
</dbReference>
<dbReference type="Pfam" id="PF07687">
    <property type="entry name" value="M20_dimer"/>
    <property type="match status" value="1"/>
</dbReference>
<proteinExistence type="inferred from homology"/>
<reference evidence="4 5" key="1">
    <citation type="submission" date="2015-06" db="EMBL/GenBank/DDBJ databases">
        <title>Talaromyces atroroseus IBT 11181 draft genome.</title>
        <authorList>
            <person name="Rasmussen K.B."/>
            <person name="Rasmussen S."/>
            <person name="Petersen B."/>
            <person name="Sicheritz-Ponten T."/>
            <person name="Mortensen U.H."/>
            <person name="Thrane U."/>
        </authorList>
    </citation>
    <scope>NUCLEOTIDE SEQUENCE [LARGE SCALE GENOMIC DNA]</scope>
    <source>
        <strain evidence="4 5">IBT 11181</strain>
    </source>
</reference>
<dbReference type="InterPro" id="IPR011650">
    <property type="entry name" value="Peptidase_M20_dimer"/>
</dbReference>
<evidence type="ECO:0000313" key="5">
    <source>
        <dbReference type="Proteomes" id="UP000214365"/>
    </source>
</evidence>
<evidence type="ECO:0000313" key="4">
    <source>
        <dbReference type="EMBL" id="OKL63740.1"/>
    </source>
</evidence>
<dbReference type="InterPro" id="IPR017144">
    <property type="entry name" value="Xaa-Arg_dipeptidase"/>
</dbReference>
<dbReference type="Gene3D" id="3.30.70.360">
    <property type="match status" value="1"/>
</dbReference>
<evidence type="ECO:0000256" key="1">
    <source>
        <dbReference type="ARBA" id="ARBA00006247"/>
    </source>
</evidence>
<dbReference type="InterPro" id="IPR002933">
    <property type="entry name" value="Peptidase_M20"/>
</dbReference>